<evidence type="ECO:0000256" key="2">
    <source>
        <dbReference type="SAM" id="MobiDB-lite"/>
    </source>
</evidence>
<reference evidence="3" key="3">
    <citation type="submission" date="2025-09" db="UniProtKB">
        <authorList>
            <consortium name="Ensembl"/>
        </authorList>
    </citation>
    <scope>IDENTIFICATION</scope>
    <source>
        <strain evidence="3">Thorbecke</strain>
    </source>
</reference>
<evidence type="ECO:0000313" key="3">
    <source>
        <dbReference type="Ensembl" id="ENSOCUP00000042900.1"/>
    </source>
</evidence>
<dbReference type="GO" id="GO:0050811">
    <property type="term" value="F:GABA receptor binding"/>
    <property type="evidence" value="ECO:0007669"/>
    <property type="project" value="TreeGrafter"/>
</dbReference>
<evidence type="ECO:0008006" key="5">
    <source>
        <dbReference type="Google" id="ProtNLM"/>
    </source>
</evidence>
<evidence type="ECO:0000313" key="4">
    <source>
        <dbReference type="Proteomes" id="UP000001811"/>
    </source>
</evidence>
<organism evidence="3 4">
    <name type="scientific">Oryctolagus cuniculus</name>
    <name type="common">Rabbit</name>
    <dbReference type="NCBI Taxonomy" id="9986"/>
    <lineage>
        <taxon>Eukaryota</taxon>
        <taxon>Metazoa</taxon>
        <taxon>Chordata</taxon>
        <taxon>Craniata</taxon>
        <taxon>Vertebrata</taxon>
        <taxon>Euteleostomi</taxon>
        <taxon>Mammalia</taxon>
        <taxon>Eutheria</taxon>
        <taxon>Euarchontoglires</taxon>
        <taxon>Glires</taxon>
        <taxon>Lagomorpha</taxon>
        <taxon>Leporidae</taxon>
        <taxon>Oryctolagus</taxon>
    </lineage>
</organism>
<dbReference type="Proteomes" id="UP000001811">
    <property type="component" value="Unplaced"/>
</dbReference>
<sequence>SREGASPVPALGGGCLLWLRGRARCEETLILCLVSFFPIVRRVYQYPGAPRCPVRVSQRAWPGESRPALRRLVPLGGVWCSQWVLGRLRKAFGAPLVGKLRERLQEARLEREQEQRRHTAYVSELKAKLHEEKTKELQALREVLIRQHEQEAARTAKIKEGELQRLQATLNVLRDGAADKVKTALLAEARDEARRAFDGERLRLQQEILELKAARKQAEEALSNCVQADKAKAADLRAAYQAHQDEVHRIKRECERDIRRLMDEIKGKDRVILALEKELGVQAGQTQRLLLQKEALDEQLVQVKEAERHHSSPKRELPPGIGDMAELMGGQVSAADCHRPSPPPGRAGPVCLPFPSPFRPSVCPVPLLYPLPPQLTGTPCEPGRAGLGQAGVRCWPPLPPVALALDKEGHGGTGSEFQSEPGQGQKQGQGQGAAAGH</sequence>
<dbReference type="GO" id="GO:0008017">
    <property type="term" value="F:microtubule binding"/>
    <property type="evidence" value="ECO:0007669"/>
    <property type="project" value="InterPro"/>
</dbReference>
<dbReference type="GeneTree" id="ENSGT00940000153713"/>
<feature type="coiled-coil region" evidence="1">
    <location>
        <begin position="201"/>
        <end position="278"/>
    </location>
</feature>
<dbReference type="InterPro" id="IPR024836">
    <property type="entry name" value="JAKMIP"/>
</dbReference>
<dbReference type="GO" id="GO:0019900">
    <property type="term" value="F:kinase binding"/>
    <property type="evidence" value="ECO:0007669"/>
    <property type="project" value="InterPro"/>
</dbReference>
<feature type="coiled-coil region" evidence="1">
    <location>
        <begin position="97"/>
        <end position="124"/>
    </location>
</feature>
<name>A0A5F9DBA8_RABIT</name>
<proteinExistence type="predicted"/>
<dbReference type="PANTHER" id="PTHR18935:SF6">
    <property type="entry name" value="JANUS KINASE AND MICROTUBULE-INTERACTING PROTEIN 1"/>
    <property type="match status" value="1"/>
</dbReference>
<dbReference type="Ensembl" id="ENSOCUT00000037387.1">
    <property type="protein sequence ID" value="ENSOCUP00000042900.1"/>
    <property type="gene ID" value="ENSOCUG00000001380.4"/>
</dbReference>
<feature type="region of interest" description="Disordered" evidence="2">
    <location>
        <begin position="404"/>
        <end position="437"/>
    </location>
</feature>
<evidence type="ECO:0000256" key="1">
    <source>
        <dbReference type="SAM" id="Coils"/>
    </source>
</evidence>
<accession>A0A5F9DBA8</accession>
<keyword evidence="1" id="KW-0175">Coiled coil</keyword>
<dbReference type="AlphaFoldDB" id="A0A5F9DBA8"/>
<protein>
    <recommendedName>
        <fullName evidence="5">Janus kinase and microtubule interacting protein 1</fullName>
    </recommendedName>
</protein>
<dbReference type="InParanoid" id="A0A5F9DBA8"/>
<keyword evidence="4" id="KW-1185">Reference proteome</keyword>
<dbReference type="PANTHER" id="PTHR18935">
    <property type="entry name" value="GOLGIN SUBFAMILY A MEMBER 4-LIKE ISOFORM X1"/>
    <property type="match status" value="1"/>
</dbReference>
<reference evidence="3" key="2">
    <citation type="submission" date="2025-08" db="UniProtKB">
        <authorList>
            <consortium name="Ensembl"/>
        </authorList>
    </citation>
    <scope>IDENTIFICATION</scope>
    <source>
        <strain evidence="3">Thorbecke</strain>
    </source>
</reference>
<feature type="compositionally biased region" description="Gly residues" evidence="2">
    <location>
        <begin position="425"/>
        <end position="437"/>
    </location>
</feature>
<dbReference type="Bgee" id="ENSOCUG00000001380">
    <property type="expression patterns" value="Expressed in brain and 5 other cell types or tissues"/>
</dbReference>
<reference evidence="3 4" key="1">
    <citation type="journal article" date="2011" name="Nature">
        <title>A high-resolution map of human evolutionary constraint using 29 mammals.</title>
        <authorList>
            <person name="Lindblad-Toh K."/>
            <person name="Garber M."/>
            <person name="Zuk O."/>
            <person name="Lin M.F."/>
            <person name="Parker B.J."/>
            <person name="Washietl S."/>
            <person name="Kheradpour P."/>
            <person name="Ernst J."/>
            <person name="Jordan G."/>
            <person name="Mauceli E."/>
            <person name="Ward L.D."/>
            <person name="Lowe C.B."/>
            <person name="Holloway A.K."/>
            <person name="Clamp M."/>
            <person name="Gnerre S."/>
            <person name="Alfoldi J."/>
            <person name="Beal K."/>
            <person name="Chang J."/>
            <person name="Clawson H."/>
            <person name="Cuff J."/>
            <person name="Di Palma F."/>
            <person name="Fitzgerald S."/>
            <person name="Flicek P."/>
            <person name="Guttman M."/>
            <person name="Hubisz M.J."/>
            <person name="Jaffe D.B."/>
            <person name="Jungreis I."/>
            <person name="Kent W.J."/>
            <person name="Kostka D."/>
            <person name="Lara M."/>
            <person name="Martins A.L."/>
            <person name="Massingham T."/>
            <person name="Moltke I."/>
            <person name="Raney B.J."/>
            <person name="Rasmussen M.D."/>
            <person name="Robinson J."/>
            <person name="Stark A."/>
            <person name="Vilella A.J."/>
            <person name="Wen J."/>
            <person name="Xie X."/>
            <person name="Zody M.C."/>
            <person name="Baldwin J."/>
            <person name="Bloom T."/>
            <person name="Chin C.W."/>
            <person name="Heiman D."/>
            <person name="Nicol R."/>
            <person name="Nusbaum C."/>
            <person name="Young S."/>
            <person name="Wilkinson J."/>
            <person name="Worley K.C."/>
            <person name="Kovar C.L."/>
            <person name="Muzny D.M."/>
            <person name="Gibbs R.A."/>
            <person name="Cree A."/>
            <person name="Dihn H.H."/>
            <person name="Fowler G."/>
            <person name="Jhangiani S."/>
            <person name="Joshi V."/>
            <person name="Lee S."/>
            <person name="Lewis L.R."/>
            <person name="Nazareth L.V."/>
            <person name="Okwuonu G."/>
            <person name="Santibanez J."/>
            <person name="Warren W.C."/>
            <person name="Mardis E.R."/>
            <person name="Weinstock G.M."/>
            <person name="Wilson R.K."/>
            <person name="Delehaunty K."/>
            <person name="Dooling D."/>
            <person name="Fronik C."/>
            <person name="Fulton L."/>
            <person name="Fulton B."/>
            <person name="Graves T."/>
            <person name="Minx P."/>
            <person name="Sodergren E."/>
            <person name="Birney E."/>
            <person name="Margulies E.H."/>
            <person name="Herrero J."/>
            <person name="Green E.D."/>
            <person name="Haussler D."/>
            <person name="Siepel A."/>
            <person name="Goldman N."/>
            <person name="Pollard K.S."/>
            <person name="Pedersen J.S."/>
            <person name="Lander E.S."/>
            <person name="Kellis M."/>
        </authorList>
    </citation>
    <scope>NUCLEOTIDE SEQUENCE [LARGE SCALE GENOMIC DNA]</scope>
    <source>
        <strain evidence="4">Thorbecke</strain>
    </source>
</reference>